<evidence type="ECO:0000256" key="1">
    <source>
        <dbReference type="ARBA" id="ARBA00007431"/>
    </source>
</evidence>
<dbReference type="InterPro" id="IPR015898">
    <property type="entry name" value="G-protein_gamma-like_dom"/>
</dbReference>
<accession>A0ABM4D8K9</accession>
<dbReference type="GeneID" id="100205937"/>
<feature type="domain" description="G protein gamma" evidence="7">
    <location>
        <begin position="11"/>
        <end position="77"/>
    </location>
</feature>
<dbReference type="SMART" id="SM00224">
    <property type="entry name" value="GGL"/>
    <property type="match status" value="1"/>
</dbReference>
<dbReference type="Gene3D" id="4.10.260.10">
    <property type="entry name" value="Transducin (heterotrimeric G protein), gamma chain"/>
    <property type="match status" value="1"/>
</dbReference>
<dbReference type="InterPro" id="IPR001770">
    <property type="entry name" value="G-protein_gamma"/>
</dbReference>
<dbReference type="PRINTS" id="PR00321">
    <property type="entry name" value="GPROTEING"/>
</dbReference>
<evidence type="ECO:0000259" key="7">
    <source>
        <dbReference type="SMART" id="SM01224"/>
    </source>
</evidence>
<sequence length="77" mass="8499">MPPVAVANAGMNAQFESIKLENEQLRREARIQRLKLSECAKDIVSFCEKESKVDPLIMKVPASANPFIVRGPACSLI</sequence>
<keyword evidence="2 5" id="KW-1003">Cell membrane</keyword>
<comment type="subcellular location">
    <subcellularLocation>
        <location evidence="5">Cell membrane</location>
        <topology evidence="5">Lipid-anchor</topology>
        <orientation evidence="5">Cytoplasmic side</orientation>
    </subcellularLocation>
</comment>
<gene>
    <name evidence="9" type="primary">LOC100205937</name>
</gene>
<proteinExistence type="inferred from homology"/>
<reference evidence="9" key="1">
    <citation type="submission" date="2025-08" db="UniProtKB">
        <authorList>
            <consortium name="RefSeq"/>
        </authorList>
    </citation>
    <scope>IDENTIFICATION</scope>
</reference>
<feature type="domain" description="G protein gamma" evidence="6">
    <location>
        <begin position="15"/>
        <end position="77"/>
    </location>
</feature>
<keyword evidence="4 5" id="KW-0807">Transducer</keyword>
<comment type="similarity">
    <text evidence="1 5">Belongs to the G protein gamma family.</text>
</comment>
<dbReference type="PANTHER" id="PTHR13809">
    <property type="entry name" value="GUANINE NUCLEOTIDE-BINDING PROTEIN GAMMA SUBUNIT"/>
    <property type="match status" value="1"/>
</dbReference>
<evidence type="ECO:0000313" key="8">
    <source>
        <dbReference type="Proteomes" id="UP001652625"/>
    </source>
</evidence>
<dbReference type="CDD" id="cd00068">
    <property type="entry name" value="GGL"/>
    <property type="match status" value="1"/>
</dbReference>
<dbReference type="SUPFAM" id="SSF48670">
    <property type="entry name" value="Transducin (heterotrimeric G protein), gamma chain"/>
    <property type="match status" value="1"/>
</dbReference>
<comment type="function">
    <text evidence="5">Guanine nucleotide-binding proteins (G proteins) are involved as a modulator or transducer in various transmembrane signaling systems. The beta and gamma chains are required for the GTPase activity, for replacement of GDP by GTP, and for G protein-effector interaction.</text>
</comment>
<evidence type="ECO:0000256" key="4">
    <source>
        <dbReference type="ARBA" id="ARBA00023224"/>
    </source>
</evidence>
<name>A0ABM4D8K9_HYDVU</name>
<dbReference type="InterPro" id="IPR036284">
    <property type="entry name" value="GGL_sf"/>
</dbReference>
<dbReference type="SMART" id="SM01224">
    <property type="entry name" value="G_gamma"/>
    <property type="match status" value="1"/>
</dbReference>
<keyword evidence="3 5" id="KW-0472">Membrane</keyword>
<keyword evidence="5" id="KW-0449">Lipoprotein</keyword>
<evidence type="ECO:0000256" key="3">
    <source>
        <dbReference type="ARBA" id="ARBA00023136"/>
    </source>
</evidence>
<keyword evidence="8" id="KW-1185">Reference proteome</keyword>
<dbReference type="Pfam" id="PF00631">
    <property type="entry name" value="G-gamma"/>
    <property type="match status" value="1"/>
</dbReference>
<comment type="subunit">
    <text evidence="5">G proteins are composed of 3 units; alpha, beta and gamma.</text>
</comment>
<dbReference type="Proteomes" id="UP001652625">
    <property type="component" value="Chromosome 12"/>
</dbReference>
<dbReference type="RefSeq" id="XP_065670668.1">
    <property type="nucleotide sequence ID" value="XM_065814596.1"/>
</dbReference>
<evidence type="ECO:0000313" key="9">
    <source>
        <dbReference type="RefSeq" id="XP_065670668.1"/>
    </source>
</evidence>
<protein>
    <recommendedName>
        <fullName evidence="5">Guanine nucleotide-binding protein subunit gamma</fullName>
    </recommendedName>
</protein>
<evidence type="ECO:0000259" key="6">
    <source>
        <dbReference type="SMART" id="SM00224"/>
    </source>
</evidence>
<evidence type="ECO:0000256" key="5">
    <source>
        <dbReference type="RuleBase" id="RU004973"/>
    </source>
</evidence>
<evidence type="ECO:0000256" key="2">
    <source>
        <dbReference type="ARBA" id="ARBA00022475"/>
    </source>
</evidence>
<organism evidence="8 9">
    <name type="scientific">Hydra vulgaris</name>
    <name type="common">Hydra</name>
    <name type="synonym">Hydra attenuata</name>
    <dbReference type="NCBI Taxonomy" id="6087"/>
    <lineage>
        <taxon>Eukaryota</taxon>
        <taxon>Metazoa</taxon>
        <taxon>Cnidaria</taxon>
        <taxon>Hydrozoa</taxon>
        <taxon>Hydroidolina</taxon>
        <taxon>Anthoathecata</taxon>
        <taxon>Aplanulata</taxon>
        <taxon>Hydridae</taxon>
        <taxon>Hydra</taxon>
    </lineage>
</organism>